<dbReference type="Proteomes" id="UP000820669">
    <property type="component" value="Unassembled WGS sequence"/>
</dbReference>
<dbReference type="InterPro" id="IPR042226">
    <property type="entry name" value="eFR1_2_sf"/>
</dbReference>
<comment type="caution">
    <text evidence="1">The sequence shown here is derived from an EMBL/GenBank/DDBJ whole genome shotgun (WGS) entry which is preliminary data.</text>
</comment>
<gene>
    <name evidence="1" type="ORF">HF526_09990</name>
</gene>
<name>A0ABX1S7V0_9PSEU</name>
<proteinExistence type="predicted"/>
<dbReference type="EMBL" id="JAAXLA010000014">
    <property type="protein sequence ID" value="NMH97640.1"/>
    <property type="molecule type" value="Genomic_DNA"/>
</dbReference>
<evidence type="ECO:0000313" key="1">
    <source>
        <dbReference type="EMBL" id="NMH97640.1"/>
    </source>
</evidence>
<dbReference type="RefSeq" id="WP_169381091.1">
    <property type="nucleotide sequence ID" value="NZ_JAAXLA010000014.1"/>
</dbReference>
<dbReference type="Pfam" id="PF18844">
    <property type="entry name" value="baeRF_family2"/>
    <property type="match status" value="1"/>
</dbReference>
<dbReference type="InterPro" id="IPR040701">
    <property type="entry name" value="Bact_RF_family2"/>
</dbReference>
<accession>A0ABX1S7V0</accession>
<reference evidence="1 2" key="1">
    <citation type="submission" date="2020-04" db="EMBL/GenBank/DDBJ databases">
        <authorList>
            <person name="Klaysubun C."/>
            <person name="Duangmal K."/>
            <person name="Lipun K."/>
        </authorList>
    </citation>
    <scope>NUCLEOTIDE SEQUENCE [LARGE SCALE GENOMIC DNA]</scope>
    <source>
        <strain evidence="1 2">K10HN5</strain>
    </source>
</reference>
<organism evidence="1 2">
    <name type="scientific">Pseudonocardia acidicola</name>
    <dbReference type="NCBI Taxonomy" id="2724939"/>
    <lineage>
        <taxon>Bacteria</taxon>
        <taxon>Bacillati</taxon>
        <taxon>Actinomycetota</taxon>
        <taxon>Actinomycetes</taxon>
        <taxon>Pseudonocardiales</taxon>
        <taxon>Pseudonocardiaceae</taxon>
        <taxon>Pseudonocardia</taxon>
    </lineage>
</organism>
<dbReference type="Gene3D" id="3.30.420.60">
    <property type="entry name" value="eRF1 domain 2"/>
    <property type="match status" value="1"/>
</dbReference>
<evidence type="ECO:0000313" key="2">
    <source>
        <dbReference type="Proteomes" id="UP000820669"/>
    </source>
</evidence>
<dbReference type="SUPFAM" id="SSF53137">
    <property type="entry name" value="Translational machinery components"/>
    <property type="match status" value="1"/>
</dbReference>
<keyword evidence="2" id="KW-1185">Reference proteome</keyword>
<evidence type="ECO:0008006" key="3">
    <source>
        <dbReference type="Google" id="ProtNLM"/>
    </source>
</evidence>
<sequence>MHKLTSHGTHVLRDMYSRPGPIASVYFSLRATGEEEALPRWHVIARELAHHGAGDTTIETVRGRVLGAVPGSGVLATFVAGDEVLLSAHMSEADQPDLARYGGLPHFLPLLDWLQNRPPYVVALVDRTGADITVHPGGTATPVRQAVSGPDDEIERNAPGGWAQGRYQHRAEDSWEHNATRVAEVLAPHIRRHAIRLLILAGDVRALQYLEKHLPTQIKHKIVIHRVSGGRSPDGSWQLRAEQVADDVRLAVAAQTALLLGQLDEERRPGGCAVDGVEPTLAALAQGRARILLLTPDTGEPRMAWYGPGPADVAAEPELLERAGLHPEGGPLVDVAVRSALLSGAGVRVLAPTGGPEAPLEGIGALCRFP</sequence>
<protein>
    <recommendedName>
        <fullName evidence="3">Peptide subunit release factor 1 (ERF1)</fullName>
    </recommendedName>
</protein>